<evidence type="ECO:0008006" key="3">
    <source>
        <dbReference type="Google" id="ProtNLM"/>
    </source>
</evidence>
<evidence type="ECO:0000313" key="2">
    <source>
        <dbReference type="Proteomes" id="UP001597068"/>
    </source>
</evidence>
<keyword evidence="2" id="KW-1185">Reference proteome</keyword>
<organism evidence="1 2">
    <name type="scientific">Williamsia deligens</name>
    <dbReference type="NCBI Taxonomy" id="321325"/>
    <lineage>
        <taxon>Bacteria</taxon>
        <taxon>Bacillati</taxon>
        <taxon>Actinomycetota</taxon>
        <taxon>Actinomycetes</taxon>
        <taxon>Mycobacteriales</taxon>
        <taxon>Nocardiaceae</taxon>
        <taxon>Williamsia</taxon>
    </lineage>
</organism>
<dbReference type="Proteomes" id="UP001597068">
    <property type="component" value="Unassembled WGS sequence"/>
</dbReference>
<dbReference type="EMBL" id="JBHTIL010000001">
    <property type="protein sequence ID" value="MFD0926502.1"/>
    <property type="molecule type" value="Genomic_DNA"/>
</dbReference>
<comment type="caution">
    <text evidence="1">The sequence shown here is derived from an EMBL/GenBank/DDBJ whole genome shotgun (WGS) entry which is preliminary data.</text>
</comment>
<proteinExistence type="predicted"/>
<sequence length="320" mass="34761">MITSPRSAALADAVATVDHIVGLLRTHGPDSCGTALQTIADIGREGLTGAADPVDAAIEMRRRWGHLGRPFSDVVIHSDEHDERTRLNSELESLKIQFDRAVTSVIINRDIGEESRDHLTGETTGYEVGTFTSTSGARRPVIRSTEAEVVDFWVGFDDAGRQVDLFGGRHAESCVLRISGDRRRRQVVDSAVDVAVHRVERISAAFRTRWSVTDATGTEIFRLVEGIGDALWRRLVRPFPRAFSGGAPDVFGAILLSPLLLLARVRPYCHMSVADSAGGIVGRITFASDVRSAREHLLVTSEVSSIDVLVAALAAVSVMR</sequence>
<reference evidence="2" key="1">
    <citation type="journal article" date="2019" name="Int. J. Syst. Evol. Microbiol.">
        <title>The Global Catalogue of Microorganisms (GCM) 10K type strain sequencing project: providing services to taxonomists for standard genome sequencing and annotation.</title>
        <authorList>
            <consortium name="The Broad Institute Genomics Platform"/>
            <consortium name="The Broad Institute Genome Sequencing Center for Infectious Disease"/>
            <person name="Wu L."/>
            <person name="Ma J."/>
        </authorList>
    </citation>
    <scope>NUCLEOTIDE SEQUENCE [LARGE SCALE GENOMIC DNA]</scope>
    <source>
        <strain evidence="2">CCUG 50873</strain>
    </source>
</reference>
<protein>
    <recommendedName>
        <fullName evidence="3">PE-PGRS family protein</fullName>
    </recommendedName>
</protein>
<accession>A0ABW3GCJ1</accession>
<gene>
    <name evidence="1" type="ORF">ACFQ04_12230</name>
</gene>
<name>A0ABW3GCJ1_9NOCA</name>
<dbReference type="RefSeq" id="WP_253645626.1">
    <property type="nucleotide sequence ID" value="NZ_BAAAMO010000002.1"/>
</dbReference>
<evidence type="ECO:0000313" key="1">
    <source>
        <dbReference type="EMBL" id="MFD0926502.1"/>
    </source>
</evidence>